<evidence type="ECO:0008006" key="2">
    <source>
        <dbReference type="Google" id="ProtNLM"/>
    </source>
</evidence>
<proteinExistence type="predicted"/>
<sequence>MSLLADPEIALPALLHPLVASVFYSGPASYRAEFAVEVSGQRRDLASCIKDLGAARALAHWSAVRETWGDHLPGEPANLWTWLLEQPTARLLDLLAFVTAANLNGVRAKHDQSRGRLEEAEHIATAPDLDMRAYWTPDAAFLSRLIRSGIAEVLGETGCPAEALKAVQKVPKAEAVAEAEKLLNGTGWLPGLLRTRSCDVAENVAVDE</sequence>
<reference evidence="1" key="1">
    <citation type="submission" date="2016-03" db="EMBL/GenBank/DDBJ databases">
        <title>Microsymbionts genomes from the relict species Vavilovia formosa.</title>
        <authorList>
            <person name="Chirak E."/>
            <person name="Kimeklis A."/>
            <person name="Kopat V."/>
            <person name="Andronov E."/>
        </authorList>
    </citation>
    <scope>NUCLEOTIDE SEQUENCE [LARGE SCALE GENOMIC DNA]</scope>
    <source>
        <strain evidence="1">Vaf12</strain>
    </source>
</reference>
<protein>
    <recommendedName>
        <fullName evidence="2">DNA-binding protein</fullName>
    </recommendedName>
</protein>
<comment type="caution">
    <text evidence="1">The sequence shown here is derived from an EMBL/GenBank/DDBJ whole genome shotgun (WGS) entry which is preliminary data.</text>
</comment>
<accession>A0A154IDF7</accession>
<evidence type="ECO:0000313" key="1">
    <source>
        <dbReference type="EMBL" id="KZA98582.1"/>
    </source>
</evidence>
<dbReference type="EMBL" id="LVYU01000113">
    <property type="protein sequence ID" value="KZA98582.1"/>
    <property type="molecule type" value="Genomic_DNA"/>
</dbReference>
<dbReference type="RefSeq" id="WP_062943694.1">
    <property type="nucleotide sequence ID" value="NZ_CP171845.1"/>
</dbReference>
<gene>
    <name evidence="1" type="ORF">A4A59_26555</name>
</gene>
<name>A0A154IDF7_RHILE</name>
<dbReference type="AlphaFoldDB" id="A0A154IDF7"/>
<organism evidence="1">
    <name type="scientific">Rhizobium leguminosarum</name>
    <dbReference type="NCBI Taxonomy" id="384"/>
    <lineage>
        <taxon>Bacteria</taxon>
        <taxon>Pseudomonadati</taxon>
        <taxon>Pseudomonadota</taxon>
        <taxon>Alphaproteobacteria</taxon>
        <taxon>Hyphomicrobiales</taxon>
        <taxon>Rhizobiaceae</taxon>
        <taxon>Rhizobium/Agrobacterium group</taxon>
        <taxon>Rhizobium</taxon>
    </lineage>
</organism>